<dbReference type="EMBL" id="CP133217">
    <property type="protein sequence ID" value="WML85884.1"/>
    <property type="molecule type" value="Genomic_DNA"/>
</dbReference>
<protein>
    <submittedName>
        <fullName evidence="2">Uncharacterized protein</fullName>
    </submittedName>
</protein>
<dbReference type="EMBL" id="JAVFKN010000040">
    <property type="protein sequence ID" value="MDQ5770802.1"/>
    <property type="molecule type" value="Genomic_DNA"/>
</dbReference>
<dbReference type="RefSeq" id="WP_308136468.1">
    <property type="nucleotide sequence ID" value="NZ_CP133197.1"/>
</dbReference>
<proteinExistence type="predicted"/>
<sequence>MNTTMITTITSITTTNSGLVYMDVLTRSAALACIALTSIAPAHALELRYGSGDFDMGAAAKPFVSMDTSLEVDTWTLAEPHRNINGSPLYYQFRADYFDSDTVNQMTDLASVPLTTSLPVIGSSVTDLIADNTAIPVPADYRIHGVNLDVGVGYDVLKTARGHVGVGVNTGVSTPFMKVRNALPAANLALKMLDTFDTEVTTYKAGVAVQGSYQATPWLEVAGNASLNHQTGEMDNGWVGSGIDIDGTYRTLEVEAKLKPAKLLNQPQLKNAFVSIGHSRSDWDYDSAAINTPIGSASVPGMFDADFAHDSTWIGAGYDF</sequence>
<dbReference type="AlphaFoldDB" id="A0AA51R0P0"/>
<keyword evidence="3" id="KW-1185">Reference proteome</keyword>
<organism evidence="2">
    <name type="scientific">Thiothrix subterranea</name>
    <dbReference type="NCBI Taxonomy" id="2735563"/>
    <lineage>
        <taxon>Bacteria</taxon>
        <taxon>Pseudomonadati</taxon>
        <taxon>Pseudomonadota</taxon>
        <taxon>Gammaproteobacteria</taxon>
        <taxon>Thiotrichales</taxon>
        <taxon>Thiotrichaceae</taxon>
        <taxon>Thiothrix</taxon>
    </lineage>
</organism>
<gene>
    <name evidence="1" type="ORF">RCC75_19895</name>
    <name evidence="2" type="ORF">RCG00_16460</name>
</gene>
<dbReference type="Proteomes" id="UP001229862">
    <property type="component" value="Chromosome"/>
</dbReference>
<reference evidence="2 3" key="1">
    <citation type="submission" date="2023-08" db="EMBL/GenBank/DDBJ databases">
        <title>New molecular markers tilS and rpoB for phylogenetic and monitoring studies of the genus Thiothrix biodiversity.</title>
        <authorList>
            <person name="Ravin N.V."/>
            <person name="Smolyakov D."/>
            <person name="Markov N.D."/>
            <person name="Beletsky A.V."/>
            <person name="Mardanov A.V."/>
            <person name="Rudenko T.S."/>
            <person name="Grabovich M.Y."/>
        </authorList>
    </citation>
    <scope>NUCLEOTIDE SEQUENCE</scope>
    <source>
        <strain evidence="2">DNT52</strain>
        <strain evidence="1 3">H33</strain>
    </source>
</reference>
<evidence type="ECO:0000313" key="3">
    <source>
        <dbReference type="Proteomes" id="UP001223336"/>
    </source>
</evidence>
<dbReference type="Proteomes" id="UP001223336">
    <property type="component" value="Unassembled WGS sequence"/>
</dbReference>
<accession>A0AA51R0P0</accession>
<evidence type="ECO:0000313" key="2">
    <source>
        <dbReference type="EMBL" id="WML85884.1"/>
    </source>
</evidence>
<name>A0AA51R0P0_9GAMM</name>
<evidence type="ECO:0000313" key="1">
    <source>
        <dbReference type="EMBL" id="MDQ5770802.1"/>
    </source>
</evidence>